<dbReference type="OrthoDB" id="5353450at2759"/>
<comment type="caution">
    <text evidence="1">The sequence shown here is derived from an EMBL/GenBank/DDBJ whole genome shotgun (WGS) entry which is preliminary data.</text>
</comment>
<accession>A0A9P9EQH8</accession>
<organism evidence="1 2">
    <name type="scientific">Dactylonectria estremocensis</name>
    <dbReference type="NCBI Taxonomy" id="1079267"/>
    <lineage>
        <taxon>Eukaryota</taxon>
        <taxon>Fungi</taxon>
        <taxon>Dikarya</taxon>
        <taxon>Ascomycota</taxon>
        <taxon>Pezizomycotina</taxon>
        <taxon>Sordariomycetes</taxon>
        <taxon>Hypocreomycetidae</taxon>
        <taxon>Hypocreales</taxon>
        <taxon>Nectriaceae</taxon>
        <taxon>Dactylonectria</taxon>
    </lineage>
</organism>
<dbReference type="Proteomes" id="UP000717696">
    <property type="component" value="Unassembled WGS sequence"/>
</dbReference>
<name>A0A9P9EQH8_9HYPO</name>
<dbReference type="EMBL" id="JAGMUU010000012">
    <property type="protein sequence ID" value="KAH7141566.1"/>
    <property type="molecule type" value="Genomic_DNA"/>
</dbReference>
<evidence type="ECO:0000313" key="2">
    <source>
        <dbReference type="Proteomes" id="UP000717696"/>
    </source>
</evidence>
<gene>
    <name evidence="1" type="ORF">B0J13DRAFT_60334</name>
</gene>
<protein>
    <submittedName>
        <fullName evidence="1">Uncharacterized protein</fullName>
    </submittedName>
</protein>
<evidence type="ECO:0000313" key="1">
    <source>
        <dbReference type="EMBL" id="KAH7141566.1"/>
    </source>
</evidence>
<keyword evidence="2" id="KW-1185">Reference proteome</keyword>
<proteinExistence type="predicted"/>
<sequence length="309" mass="33288">MIRRSQRPTFVLLSDPLPGSGPHSNILGRFVADPGNPADEYAPEDPELTTTLLQEDGNCLLETVRTTAQPFMSAAREDSARAALRSFFSFGAGVSQRRTWRIDTTRVVTRRLANHRRVFALLVRNRDLRAELMDLLAENSGTVYMAIATRSCIDASVEVMDAAQSDVGVMASVPVGAAVAAGVGVHAAAIDPSVEASTNRLADWGNSHIIEGECIFQVEYRIIKAKRPGLFGLGGRSLELQFGQIAKTKWGSGTFNNGVDLEVHDLGGGVLEEDVDWDVDEDIGLLETPLSSEDVSISGALLCTCGEDE</sequence>
<dbReference type="AlphaFoldDB" id="A0A9P9EQH8"/>
<reference evidence="1" key="1">
    <citation type="journal article" date="2021" name="Nat. Commun.">
        <title>Genetic determinants of endophytism in the Arabidopsis root mycobiome.</title>
        <authorList>
            <person name="Mesny F."/>
            <person name="Miyauchi S."/>
            <person name="Thiergart T."/>
            <person name="Pickel B."/>
            <person name="Atanasova L."/>
            <person name="Karlsson M."/>
            <person name="Huettel B."/>
            <person name="Barry K.W."/>
            <person name="Haridas S."/>
            <person name="Chen C."/>
            <person name="Bauer D."/>
            <person name="Andreopoulos W."/>
            <person name="Pangilinan J."/>
            <person name="LaButti K."/>
            <person name="Riley R."/>
            <person name="Lipzen A."/>
            <person name="Clum A."/>
            <person name="Drula E."/>
            <person name="Henrissat B."/>
            <person name="Kohler A."/>
            <person name="Grigoriev I.V."/>
            <person name="Martin F.M."/>
            <person name="Hacquard S."/>
        </authorList>
    </citation>
    <scope>NUCLEOTIDE SEQUENCE</scope>
    <source>
        <strain evidence="1">MPI-CAGE-AT-0021</strain>
    </source>
</reference>